<protein>
    <recommendedName>
        <fullName evidence="1">F-box domain-containing protein</fullName>
    </recommendedName>
</protein>
<dbReference type="EMBL" id="MU004189">
    <property type="protein sequence ID" value="KAF2495442.1"/>
    <property type="molecule type" value="Genomic_DNA"/>
</dbReference>
<dbReference type="InterPro" id="IPR001810">
    <property type="entry name" value="F-box_dom"/>
</dbReference>
<reference evidence="2" key="1">
    <citation type="journal article" date="2020" name="Stud. Mycol.">
        <title>101 Dothideomycetes genomes: a test case for predicting lifestyles and emergence of pathogens.</title>
        <authorList>
            <person name="Haridas S."/>
            <person name="Albert R."/>
            <person name="Binder M."/>
            <person name="Bloem J."/>
            <person name="Labutti K."/>
            <person name="Salamov A."/>
            <person name="Andreopoulos B."/>
            <person name="Baker S."/>
            <person name="Barry K."/>
            <person name="Bills G."/>
            <person name="Bluhm B."/>
            <person name="Cannon C."/>
            <person name="Castanera R."/>
            <person name="Culley D."/>
            <person name="Daum C."/>
            <person name="Ezra D."/>
            <person name="Gonzalez J."/>
            <person name="Henrissat B."/>
            <person name="Kuo A."/>
            <person name="Liang C."/>
            <person name="Lipzen A."/>
            <person name="Lutzoni F."/>
            <person name="Magnuson J."/>
            <person name="Mondo S."/>
            <person name="Nolan M."/>
            <person name="Ohm R."/>
            <person name="Pangilinan J."/>
            <person name="Park H.-J."/>
            <person name="Ramirez L."/>
            <person name="Alfaro M."/>
            <person name="Sun H."/>
            <person name="Tritt A."/>
            <person name="Yoshinaga Y."/>
            <person name="Zwiers L.-H."/>
            <person name="Turgeon B."/>
            <person name="Goodwin S."/>
            <person name="Spatafora J."/>
            <person name="Crous P."/>
            <person name="Grigoriev I."/>
        </authorList>
    </citation>
    <scope>NUCLEOTIDE SEQUENCE</scope>
    <source>
        <strain evidence="2">CBS 269.34</strain>
    </source>
</reference>
<dbReference type="PROSITE" id="PS50181">
    <property type="entry name" value="FBOX"/>
    <property type="match status" value="1"/>
</dbReference>
<proteinExistence type="predicted"/>
<sequence>MERGEMELSSISEQGILDRLPDELLLSFMRFLDTESLVKVSQMCKSLGRTGQEILFHTIELNTKHEYGDAFLQCRQLIRTLLHRKDLRGKVKKLTTYLHNDANAAGRKDPLTSAEVTALLSVTDSLAWTTYGCPYGKCENFFRDKMGGDVGALFFLLPSLEVLKMNSHHNLTTYNSLFGSFMVPLITLPAFQKLQSLTIYRTFHRLYPFFEIGHPLSLLTLPNLTRLDLGCVTVETFMHLIDKPVTPTYLSGIKHLSLEHAGMDQLDTDHLLGSLLRCLRPLESFAWIDYHWDGVLSVAYTTLLQQLASSYHSLQKLTIIGPIWYDGDILAYPITTLRSFTQLRFLRIDQHALVGSPITRMNQAEFGTVIGHGGLVEKLPISLETLVVNCKGKDAVELCDEMLALKNTAMAICNGEVEHRPEEGVEQDEKLNELKFHELDTHETEIQRLKQGQQEGYDGAIFPLTNLHKVTINVDLKGEFETTMLTSMADRWRKAGWELNEVLFIEDEHPT</sequence>
<dbReference type="SUPFAM" id="SSF52047">
    <property type="entry name" value="RNI-like"/>
    <property type="match status" value="1"/>
</dbReference>
<accession>A0A6A6QTI5</accession>
<evidence type="ECO:0000259" key="1">
    <source>
        <dbReference type="PROSITE" id="PS50181"/>
    </source>
</evidence>
<organism evidence="2 3">
    <name type="scientific">Lophium mytilinum</name>
    <dbReference type="NCBI Taxonomy" id="390894"/>
    <lineage>
        <taxon>Eukaryota</taxon>
        <taxon>Fungi</taxon>
        <taxon>Dikarya</taxon>
        <taxon>Ascomycota</taxon>
        <taxon>Pezizomycotina</taxon>
        <taxon>Dothideomycetes</taxon>
        <taxon>Pleosporomycetidae</taxon>
        <taxon>Mytilinidiales</taxon>
        <taxon>Mytilinidiaceae</taxon>
        <taxon>Lophium</taxon>
    </lineage>
</organism>
<gene>
    <name evidence="2" type="ORF">BU16DRAFT_561725</name>
</gene>
<dbReference type="Pfam" id="PF12937">
    <property type="entry name" value="F-box-like"/>
    <property type="match status" value="1"/>
</dbReference>
<dbReference type="Gene3D" id="1.20.1280.50">
    <property type="match status" value="1"/>
</dbReference>
<keyword evidence="3" id="KW-1185">Reference proteome</keyword>
<dbReference type="AlphaFoldDB" id="A0A6A6QTI5"/>
<evidence type="ECO:0000313" key="3">
    <source>
        <dbReference type="Proteomes" id="UP000799750"/>
    </source>
</evidence>
<dbReference type="SUPFAM" id="SSF81383">
    <property type="entry name" value="F-box domain"/>
    <property type="match status" value="1"/>
</dbReference>
<name>A0A6A6QTI5_9PEZI</name>
<dbReference type="InterPro" id="IPR032675">
    <property type="entry name" value="LRR_dom_sf"/>
</dbReference>
<evidence type="ECO:0000313" key="2">
    <source>
        <dbReference type="EMBL" id="KAF2495442.1"/>
    </source>
</evidence>
<dbReference type="Gene3D" id="3.80.10.10">
    <property type="entry name" value="Ribonuclease Inhibitor"/>
    <property type="match status" value="1"/>
</dbReference>
<feature type="domain" description="F-box" evidence="1">
    <location>
        <begin position="14"/>
        <end position="59"/>
    </location>
</feature>
<dbReference type="Proteomes" id="UP000799750">
    <property type="component" value="Unassembled WGS sequence"/>
</dbReference>
<dbReference type="InterPro" id="IPR036047">
    <property type="entry name" value="F-box-like_dom_sf"/>
</dbReference>